<dbReference type="Gene3D" id="3.30.900.20">
    <property type="match status" value="1"/>
</dbReference>
<evidence type="ECO:0000313" key="2">
    <source>
        <dbReference type="Proteomes" id="UP000631114"/>
    </source>
</evidence>
<feature type="non-terminal residue" evidence="1">
    <location>
        <position position="189"/>
    </location>
</feature>
<organism evidence="1 2">
    <name type="scientific">Coptis chinensis</name>
    <dbReference type="NCBI Taxonomy" id="261450"/>
    <lineage>
        <taxon>Eukaryota</taxon>
        <taxon>Viridiplantae</taxon>
        <taxon>Streptophyta</taxon>
        <taxon>Embryophyta</taxon>
        <taxon>Tracheophyta</taxon>
        <taxon>Spermatophyta</taxon>
        <taxon>Magnoliopsida</taxon>
        <taxon>Ranunculales</taxon>
        <taxon>Ranunculaceae</taxon>
        <taxon>Coptidoideae</taxon>
        <taxon>Coptis</taxon>
    </lineage>
</organism>
<accession>A0A835GWZ1</accession>
<sequence length="189" mass="21080">VADHTIDYNKSKAAETLSRKAIRAFVSDGVGPTKLFLLVRAPATFNLPLHFLPKCDFRYSQKVGCPYQILFCAVLEPGRGEVEATLPVVGMLLQFSPLGLFGEVRGLSKGFIDSRYLFLIIFREIQGGARVGLNRRLFEGILHFGSTIVENLELISDCLCVHSYDGRAAWRCMGCCGQQDQSDHIEMYL</sequence>
<dbReference type="InterPro" id="IPR053729">
    <property type="entry name" value="MAD2L1BP_domain_sf"/>
</dbReference>
<comment type="caution">
    <text evidence="1">The sequence shown here is derived from an EMBL/GenBank/DDBJ whole genome shotgun (WGS) entry which is preliminary data.</text>
</comment>
<reference evidence="1 2" key="1">
    <citation type="submission" date="2020-10" db="EMBL/GenBank/DDBJ databases">
        <title>The Coptis chinensis genome and diversification of protoberbering-type alkaloids.</title>
        <authorList>
            <person name="Wang B."/>
            <person name="Shu S."/>
            <person name="Song C."/>
            <person name="Liu Y."/>
        </authorList>
    </citation>
    <scope>NUCLEOTIDE SEQUENCE [LARGE SCALE GENOMIC DNA]</scope>
    <source>
        <strain evidence="1">HL-2020</strain>
        <tissue evidence="1">Leaf</tissue>
    </source>
</reference>
<gene>
    <name evidence="1" type="ORF">IFM89_017638</name>
</gene>
<protein>
    <submittedName>
        <fullName evidence="1">Uncharacterized protein</fullName>
    </submittedName>
</protein>
<name>A0A835GWZ1_9MAGN</name>
<dbReference type="Proteomes" id="UP000631114">
    <property type="component" value="Unassembled WGS sequence"/>
</dbReference>
<evidence type="ECO:0000313" key="1">
    <source>
        <dbReference type="EMBL" id="KAF9588959.1"/>
    </source>
</evidence>
<dbReference type="AlphaFoldDB" id="A0A835GWZ1"/>
<proteinExistence type="predicted"/>
<dbReference type="EMBL" id="JADFTS010000009">
    <property type="protein sequence ID" value="KAF9588959.1"/>
    <property type="molecule type" value="Genomic_DNA"/>
</dbReference>
<keyword evidence="2" id="KW-1185">Reference proteome</keyword>